<dbReference type="PANTHER" id="PTHR30486">
    <property type="entry name" value="TWITCHING MOTILITY PROTEIN PILT"/>
    <property type="match status" value="1"/>
</dbReference>
<feature type="region of interest" description="Disordered" evidence="2">
    <location>
        <begin position="1"/>
        <end position="21"/>
    </location>
</feature>
<reference evidence="5" key="1">
    <citation type="journal article" date="2019" name="Int. J. Syst. Evol. Microbiol.">
        <title>The Global Catalogue of Microorganisms (GCM) 10K type strain sequencing project: providing services to taxonomists for standard genome sequencing and annotation.</title>
        <authorList>
            <consortium name="The Broad Institute Genomics Platform"/>
            <consortium name="The Broad Institute Genome Sequencing Center for Infectious Disease"/>
            <person name="Wu L."/>
            <person name="Ma J."/>
        </authorList>
    </citation>
    <scope>NUCLEOTIDE SEQUENCE [LARGE SCALE GENOMIC DNA]</scope>
    <source>
        <strain evidence="5">JCM 18410</strain>
    </source>
</reference>
<accession>A0ABP9JQ74</accession>
<dbReference type="SUPFAM" id="SSF52540">
    <property type="entry name" value="P-loop containing nucleoside triphosphate hydrolases"/>
    <property type="match status" value="1"/>
</dbReference>
<evidence type="ECO:0000259" key="3">
    <source>
        <dbReference type="PROSITE" id="PS00662"/>
    </source>
</evidence>
<dbReference type="InterPro" id="IPR050921">
    <property type="entry name" value="T4SS_GSP_E_ATPase"/>
</dbReference>
<dbReference type="SMART" id="SM00382">
    <property type="entry name" value="AAA"/>
    <property type="match status" value="1"/>
</dbReference>
<dbReference type="Gene3D" id="3.40.50.300">
    <property type="entry name" value="P-loop containing nucleotide triphosphate hydrolases"/>
    <property type="match status" value="1"/>
</dbReference>
<evidence type="ECO:0000256" key="1">
    <source>
        <dbReference type="ARBA" id="ARBA00006611"/>
    </source>
</evidence>
<organism evidence="4 5">
    <name type="scientific">Streptomyces similanensis</name>
    <dbReference type="NCBI Taxonomy" id="1274988"/>
    <lineage>
        <taxon>Bacteria</taxon>
        <taxon>Bacillati</taxon>
        <taxon>Actinomycetota</taxon>
        <taxon>Actinomycetes</taxon>
        <taxon>Kitasatosporales</taxon>
        <taxon>Streptomycetaceae</taxon>
        <taxon>Streptomyces</taxon>
    </lineage>
</organism>
<dbReference type="EMBL" id="BAABKC010000002">
    <property type="protein sequence ID" value="GAA5041336.1"/>
    <property type="molecule type" value="Genomic_DNA"/>
</dbReference>
<dbReference type="NCBIfam" id="TIGR01420">
    <property type="entry name" value="pilT_fam"/>
    <property type="match status" value="1"/>
</dbReference>
<sequence>MTVHCDPLNASPALTRATQPQDALRSLGRAATDGIDVSTRGLRVQGGVFSHSNVTTGAGASMTVSGDVSAVGDCSRAVSQTPLPPTQVPYAHDCADDTPPAPADEAVGGDPDYTPPATAVPVRRTAPACPAPGSWLARLRPGYYDDARALSHLTGGDCPHVVVWLEPGVYYFDFTFTGGSAVWTVDDPTVSVVGGTRAGWDPASPIRPAVPDPGGCDRTRPEGVEVMMGGGSRFQVDRGHVELCAPVSPDRQQIAVYQHATLETTMSGPSSAIIDHLLGELSERGGSDLLLTAGSAPFLRVDGALRPVEGAALTEPEVDRLVTGVLGAELTERFRREKQVDFAFSWGKKARLRGNAFVQRGASALALRIIPFSVPSSEQLGLPPVVVGWAGMPRGFVLVTGPTGSGKSTSLAALLDHVNTHRPVHILTIEDPIEYLHRHKRSAVNQREVGTDTESFPAALRSALREDPDVLLLGEMRDPESISAALTIAETGHLVFATLHTNDTSQTLDRIVDVFPAEQQPQIRLQLAHTLVGILNQTLAAGAITYEEAVLHTAHPEDIQRPHAPVGRA</sequence>
<evidence type="ECO:0000313" key="4">
    <source>
        <dbReference type="EMBL" id="GAA5041336.1"/>
    </source>
</evidence>
<evidence type="ECO:0000256" key="2">
    <source>
        <dbReference type="SAM" id="MobiDB-lite"/>
    </source>
</evidence>
<dbReference type="InterPro" id="IPR006321">
    <property type="entry name" value="PilT/PilU"/>
</dbReference>
<protein>
    <recommendedName>
        <fullName evidence="3">Bacterial type II secretion system protein E domain-containing protein</fullName>
    </recommendedName>
</protein>
<dbReference type="PROSITE" id="PS00662">
    <property type="entry name" value="T2SP_E"/>
    <property type="match status" value="1"/>
</dbReference>
<feature type="domain" description="Bacterial type II secretion system protein E" evidence="3">
    <location>
        <begin position="464"/>
        <end position="478"/>
    </location>
</feature>
<proteinExistence type="inferred from homology"/>
<name>A0ABP9JQ74_9ACTN</name>
<dbReference type="Proteomes" id="UP001500124">
    <property type="component" value="Unassembled WGS sequence"/>
</dbReference>
<gene>
    <name evidence="4" type="ORF">GCM10023336_01340</name>
</gene>
<dbReference type="RefSeq" id="WP_345666533.1">
    <property type="nucleotide sequence ID" value="NZ_BAABKC010000002.1"/>
</dbReference>
<evidence type="ECO:0000313" key="5">
    <source>
        <dbReference type="Proteomes" id="UP001500124"/>
    </source>
</evidence>
<dbReference type="InterPro" id="IPR027417">
    <property type="entry name" value="P-loop_NTPase"/>
</dbReference>
<dbReference type="InterPro" id="IPR003593">
    <property type="entry name" value="AAA+_ATPase"/>
</dbReference>
<keyword evidence="5" id="KW-1185">Reference proteome</keyword>
<dbReference type="InterPro" id="IPR001482">
    <property type="entry name" value="T2SS/T4SS_dom"/>
</dbReference>
<comment type="caution">
    <text evidence="4">The sequence shown here is derived from an EMBL/GenBank/DDBJ whole genome shotgun (WGS) entry which is preliminary data.</text>
</comment>
<dbReference type="Pfam" id="PF00437">
    <property type="entry name" value="T2SSE"/>
    <property type="match status" value="1"/>
</dbReference>
<dbReference type="CDD" id="cd01131">
    <property type="entry name" value="PilT"/>
    <property type="match status" value="1"/>
</dbReference>
<dbReference type="Gene3D" id="3.30.450.90">
    <property type="match status" value="1"/>
</dbReference>
<comment type="similarity">
    <text evidence="1">Belongs to the GSP E family.</text>
</comment>